<proteinExistence type="predicted"/>
<evidence type="ECO:0000313" key="2">
    <source>
        <dbReference type="EMBL" id="MBB6511739.1"/>
    </source>
</evidence>
<dbReference type="EMBL" id="JACHON010000001">
    <property type="protein sequence ID" value="MBB6511739.1"/>
    <property type="molecule type" value="Genomic_DNA"/>
</dbReference>
<feature type="transmembrane region" description="Helical" evidence="1">
    <location>
        <begin position="20"/>
        <end position="47"/>
    </location>
</feature>
<keyword evidence="1" id="KW-1133">Transmembrane helix</keyword>
<evidence type="ECO:0008006" key="4">
    <source>
        <dbReference type="Google" id="ProtNLM"/>
    </source>
</evidence>
<evidence type="ECO:0000313" key="3">
    <source>
        <dbReference type="Proteomes" id="UP000572212"/>
    </source>
</evidence>
<keyword evidence="1" id="KW-0812">Transmembrane</keyword>
<keyword evidence="1" id="KW-0472">Membrane</keyword>
<gene>
    <name evidence="2" type="ORF">GGQ92_000506</name>
</gene>
<dbReference type="Pfam" id="PF11118">
    <property type="entry name" value="DUF2627"/>
    <property type="match status" value="1"/>
</dbReference>
<dbReference type="InterPro" id="IPR020138">
    <property type="entry name" value="Uncharacterised_YqzF"/>
</dbReference>
<name>A0A841RGY5_9BACI</name>
<keyword evidence="3" id="KW-1185">Reference proteome</keyword>
<evidence type="ECO:0000256" key="1">
    <source>
        <dbReference type="SAM" id="Phobius"/>
    </source>
</evidence>
<dbReference type="Proteomes" id="UP000572212">
    <property type="component" value="Unassembled WGS sequence"/>
</dbReference>
<reference evidence="2 3" key="1">
    <citation type="submission" date="2020-08" db="EMBL/GenBank/DDBJ databases">
        <title>Genomic Encyclopedia of Type Strains, Phase IV (KMG-IV): sequencing the most valuable type-strain genomes for metagenomic binning, comparative biology and taxonomic classification.</title>
        <authorList>
            <person name="Goeker M."/>
        </authorList>
    </citation>
    <scope>NUCLEOTIDE SEQUENCE [LARGE SCALE GENOMIC DNA]</scope>
    <source>
        <strain evidence="2 3">DSM 11805</strain>
    </source>
</reference>
<dbReference type="AlphaFoldDB" id="A0A841RGY5"/>
<accession>A0A841RGY5</accession>
<protein>
    <recommendedName>
        <fullName evidence="4">DUF2627 domain-containing protein</fullName>
    </recommendedName>
</protein>
<sequence length="74" mass="8674">MATYGIKLMRDAFFGELVSIFFHIYIQFFIGLVLFIGGLLFIGGFIVHRDRKRQLTKGGRNNRYKHHHDSNETN</sequence>
<comment type="caution">
    <text evidence="2">The sequence shown here is derived from an EMBL/GenBank/DDBJ whole genome shotgun (WGS) entry which is preliminary data.</text>
</comment>
<organism evidence="2 3">
    <name type="scientific">Gracilibacillus halotolerans</name>
    <dbReference type="NCBI Taxonomy" id="74386"/>
    <lineage>
        <taxon>Bacteria</taxon>
        <taxon>Bacillati</taxon>
        <taxon>Bacillota</taxon>
        <taxon>Bacilli</taxon>
        <taxon>Bacillales</taxon>
        <taxon>Bacillaceae</taxon>
        <taxon>Gracilibacillus</taxon>
    </lineage>
</organism>